<organism evidence="3 4">
    <name type="scientific">Lentzea fradiae</name>
    <dbReference type="NCBI Taxonomy" id="200378"/>
    <lineage>
        <taxon>Bacteria</taxon>
        <taxon>Bacillati</taxon>
        <taxon>Actinomycetota</taxon>
        <taxon>Actinomycetes</taxon>
        <taxon>Pseudonocardiales</taxon>
        <taxon>Pseudonocardiaceae</taxon>
        <taxon>Lentzea</taxon>
    </lineage>
</organism>
<dbReference type="PROSITE" id="PS50022">
    <property type="entry name" value="FA58C_3"/>
    <property type="match status" value="1"/>
</dbReference>
<evidence type="ECO:0000313" key="3">
    <source>
        <dbReference type="EMBL" id="SDF75333.1"/>
    </source>
</evidence>
<accession>A0A1G7NMV4</accession>
<evidence type="ECO:0000313" key="4">
    <source>
        <dbReference type="Proteomes" id="UP000199623"/>
    </source>
</evidence>
<dbReference type="InterPro" id="IPR054491">
    <property type="entry name" value="MGH1-like_GH"/>
</dbReference>
<dbReference type="GO" id="GO:0005975">
    <property type="term" value="P:carbohydrate metabolic process"/>
    <property type="evidence" value="ECO:0007669"/>
    <property type="project" value="InterPro"/>
</dbReference>
<dbReference type="InterPro" id="IPR000421">
    <property type="entry name" value="FA58C"/>
</dbReference>
<dbReference type="InterPro" id="IPR008928">
    <property type="entry name" value="6-hairpin_glycosidase_sf"/>
</dbReference>
<dbReference type="Pfam" id="PF22422">
    <property type="entry name" value="MGH1-like_GH"/>
    <property type="match status" value="1"/>
</dbReference>
<evidence type="ECO:0000259" key="2">
    <source>
        <dbReference type="PROSITE" id="PS50022"/>
    </source>
</evidence>
<dbReference type="Pfam" id="PF00754">
    <property type="entry name" value="F5_F8_type_C"/>
    <property type="match status" value="1"/>
</dbReference>
<dbReference type="SUPFAM" id="SSF48208">
    <property type="entry name" value="Six-hairpin glycosidases"/>
    <property type="match status" value="1"/>
</dbReference>
<name>A0A1G7NMV4_9PSEU</name>
<feature type="signal peptide" evidence="1">
    <location>
        <begin position="1"/>
        <end position="23"/>
    </location>
</feature>
<dbReference type="InterPro" id="IPR012341">
    <property type="entry name" value="6hp_glycosidase-like_sf"/>
</dbReference>
<dbReference type="Pfam" id="PF03633">
    <property type="entry name" value="Glyco_hydro_65C"/>
    <property type="match status" value="1"/>
</dbReference>
<keyword evidence="4" id="KW-1185">Reference proteome</keyword>
<dbReference type="Pfam" id="PF10633">
    <property type="entry name" value="NPCBM_assoc"/>
    <property type="match status" value="1"/>
</dbReference>
<dbReference type="Proteomes" id="UP000199623">
    <property type="component" value="Unassembled WGS sequence"/>
</dbReference>
<feature type="chain" id="PRO_5011706895" evidence="1">
    <location>
        <begin position="24"/>
        <end position="1001"/>
    </location>
</feature>
<dbReference type="InterPro" id="IPR005194">
    <property type="entry name" value="Glyco_hydro_65_C"/>
</dbReference>
<dbReference type="Gene3D" id="1.50.10.10">
    <property type="match status" value="1"/>
</dbReference>
<dbReference type="OrthoDB" id="231241at2"/>
<reference evidence="4" key="1">
    <citation type="submission" date="2016-10" db="EMBL/GenBank/DDBJ databases">
        <authorList>
            <person name="Varghese N."/>
            <person name="Submissions S."/>
        </authorList>
    </citation>
    <scope>NUCLEOTIDE SEQUENCE [LARGE SCALE GENOMIC DNA]</scope>
    <source>
        <strain evidence="4">CGMCC 4.3506</strain>
    </source>
</reference>
<dbReference type="RefSeq" id="WP_090047095.1">
    <property type="nucleotide sequence ID" value="NZ_FNCC01000003.1"/>
</dbReference>
<proteinExistence type="predicted"/>
<feature type="domain" description="F5/8 type C" evidence="2">
    <location>
        <begin position="542"/>
        <end position="698"/>
    </location>
</feature>
<dbReference type="EMBL" id="FNCC01000003">
    <property type="protein sequence ID" value="SDF75333.1"/>
    <property type="molecule type" value="Genomic_DNA"/>
</dbReference>
<sequence length="1001" mass="108279">MRRSMAILVVAALAVSTASPAVAHRAAAQDLYPAVGAGTSFLDHTGLLGDVPEPAWYEANIAFVDLPDREIRDTYYYRWKSYREALKYTGPKDGWIVSEFLGPVGYSAPNGGIVAAAGHHVYEGRWLRDHRYLDDYVDYWLRGSGSGPKPATDFLNKNTTDWAHQYSFWAADAVAARAAVDGRSRFATDRLPELIRQWQRWSPQFDAGLGLYWQTPVWDAMEYTVSSYQSPDPYHGGDGFRSTLNAYQYGDARAIAQLLRARGDAAGARQYDQAADALRTAQERWLWDSNAQFYKHVMRDGNPGRTKLADREAIGFVPWYFHMAPASNSAAWAQLTDPQGFAARFGPTTAERRSPWFMRDALNGCCRWNGPSWPYATSQTLTALANLLIDYPAQPYVSRADYLSVLRGYALTQRKNGAPYVAEAHHPDEDRWIYDGRGHSEDYNHSTFNDNVLSGLLGIRPQLGNEVQIAPLAPSTWDYFAAENVPYHGHNLTVLWDRTGSHYGKGAGLRVWVDGQLRHVQSGLSAVRLPIPQRGDGELPELVDDFANVSQTGYPTARASYSYSADPPTKAIDGQDFHLDVPGTRWTTWTSPNSEDWLEVDLGAPAPVSDLRVTFYDDGGGVRVPATYDLRYRTPDGQWRDLPGQRRSPATPVARAVNRILVEPAVTTDRVRILPRRADGGAVGITAFSSWRAPVRGLTASLPESVQVRAGASVETTTTVTASRSLAGVRAGLAVPAGWTAVALTPASTSRLLPGRALVTRWRVTAPAELPLGESAPVRVLATASGDSGTSTAVASAQSAFDPADFAAVVWDDTFDTDRLGSYRVDGPFNEATPGFQVSGGALTASAASRSGAVLSAPVAGDARGTAVVVEPRSFAGSAPEDSLFLGQIAGNRDFALAWFNNAGKASGVDVTVGGVRRGDEATGGCCAALSFSSGDRLAAVLGDGRLTSWIEHDGRWSLLRSAPIGNAVDPAVVAGWAPGLGLRLDAGALVIDRLTVLRRA</sequence>
<protein>
    <submittedName>
        <fullName evidence="3">NPCBM-associated, NEW3 domain of alpha-galactosidase</fullName>
    </submittedName>
</protein>
<dbReference type="AlphaFoldDB" id="A0A1G7NMV4"/>
<gene>
    <name evidence="3" type="ORF">SAMN05216553_103106</name>
</gene>
<dbReference type="SUPFAM" id="SSF49785">
    <property type="entry name" value="Galactose-binding domain-like"/>
    <property type="match status" value="1"/>
</dbReference>
<dbReference type="InterPro" id="IPR018905">
    <property type="entry name" value="A-galactase_NEW3"/>
</dbReference>
<keyword evidence="1" id="KW-0732">Signal</keyword>
<evidence type="ECO:0000256" key="1">
    <source>
        <dbReference type="SAM" id="SignalP"/>
    </source>
</evidence>
<dbReference type="Gene3D" id="2.60.120.260">
    <property type="entry name" value="Galactose-binding domain-like"/>
    <property type="match status" value="1"/>
</dbReference>
<dbReference type="STRING" id="200378.SAMN05216553_103106"/>
<dbReference type="InterPro" id="IPR008979">
    <property type="entry name" value="Galactose-bd-like_sf"/>
</dbReference>